<sequence>MVDSLSEGSISAFIGWEPYNAQAVVNNDAKILMNSSEIWNHHPCCVVAYDSNWYQEVGEEKADNILKRYLWAHVKATEWVHEAKSSNSDNHKRLIDISESYTKRSEDVVEFGLGNVDYDYKLDKEGVNTYISKLREYGLFQEGKWNQAGFESAEDYTDNLIQEKYLKWAIEHKNSSAEEIKELTGGSDYSIEVGILVEDLHEVAFMAARDLGLFEEVGLNVKIPDEAPYDNGANEMLSGFKENDIDIGNLGIAPASIHRINSNNFDTNDTKINVISAINYNGSAIVVNDEINSLRDLQGKTMAYPGEGTVQMFLTYMAAEKANISVR</sequence>
<dbReference type="InParanoid" id="A0A1Q6DWV8"/>
<keyword evidence="6" id="KW-1185">Reference proteome</keyword>
<dbReference type="Pfam" id="PF13379">
    <property type="entry name" value="NMT1_2"/>
    <property type="match status" value="1"/>
</dbReference>
<evidence type="ECO:0000256" key="1">
    <source>
        <dbReference type="ARBA" id="ARBA00004418"/>
    </source>
</evidence>
<comment type="subcellular location">
    <subcellularLocation>
        <location evidence="1">Periplasm</location>
    </subcellularLocation>
</comment>
<dbReference type="GO" id="GO:0042597">
    <property type="term" value="C:periplasmic space"/>
    <property type="evidence" value="ECO:0007669"/>
    <property type="project" value="UniProtKB-SubCell"/>
</dbReference>
<dbReference type="EMBL" id="MSDW01000001">
    <property type="protein sequence ID" value="OKY78847.1"/>
    <property type="molecule type" value="Genomic_DNA"/>
</dbReference>
<dbReference type="Proteomes" id="UP000185744">
    <property type="component" value="Unassembled WGS sequence"/>
</dbReference>
<keyword evidence="3" id="KW-0732">Signal</keyword>
<comment type="similarity">
    <text evidence="2">Belongs to the bacterial solute-binding protein SsuA/TauA family.</text>
</comment>
<dbReference type="STRING" id="1903181.BTN85_1350"/>
<dbReference type="Pfam" id="PF09084">
    <property type="entry name" value="NMT1"/>
    <property type="match status" value="1"/>
</dbReference>
<dbReference type="InterPro" id="IPR015168">
    <property type="entry name" value="SsuA/THI5"/>
</dbReference>
<proteinExistence type="inferred from homology"/>
<gene>
    <name evidence="5" type="ORF">BTN85_1350</name>
</gene>
<dbReference type="PANTHER" id="PTHR30024">
    <property type="entry name" value="ALIPHATIC SULFONATES-BINDING PROTEIN-RELATED"/>
    <property type="match status" value="1"/>
</dbReference>
<feature type="domain" description="SsuA/THI5-like" evidence="4">
    <location>
        <begin position="204"/>
        <end position="319"/>
    </location>
</feature>
<organism evidence="5 6">
    <name type="scientific">Methanohalarchaeum thermophilum</name>
    <dbReference type="NCBI Taxonomy" id="1903181"/>
    <lineage>
        <taxon>Archaea</taxon>
        <taxon>Methanobacteriati</taxon>
        <taxon>Methanobacteriota</taxon>
        <taxon>Methanonatronarchaeia</taxon>
        <taxon>Methanonatronarchaeales</taxon>
        <taxon>Methanonatronarchaeaceae</taxon>
        <taxon>Candidatus Methanohalarchaeum</taxon>
    </lineage>
</organism>
<evidence type="ECO:0000256" key="2">
    <source>
        <dbReference type="ARBA" id="ARBA00010742"/>
    </source>
</evidence>
<dbReference type="SUPFAM" id="SSF53850">
    <property type="entry name" value="Periplasmic binding protein-like II"/>
    <property type="match status" value="2"/>
</dbReference>
<accession>A0A1Q6DWV8</accession>
<dbReference type="AlphaFoldDB" id="A0A1Q6DWV8"/>
<evidence type="ECO:0000313" key="5">
    <source>
        <dbReference type="EMBL" id="OKY78847.1"/>
    </source>
</evidence>
<reference evidence="5" key="1">
    <citation type="submission" date="2016-12" db="EMBL/GenBank/DDBJ databases">
        <title>Discovery of methanogenic haloarchaea.</title>
        <authorList>
            <person name="Sorokin D.Y."/>
            <person name="Makarova K.S."/>
            <person name="Abbas B."/>
            <person name="Ferrer M."/>
            <person name="Golyshin P.N."/>
        </authorList>
    </citation>
    <scope>NUCLEOTIDE SEQUENCE [LARGE SCALE GENOMIC DNA]</scope>
    <source>
        <strain evidence="5">HMET1</strain>
    </source>
</reference>
<evidence type="ECO:0000256" key="3">
    <source>
        <dbReference type="ARBA" id="ARBA00022729"/>
    </source>
</evidence>
<dbReference type="PANTHER" id="PTHR30024:SF47">
    <property type="entry name" value="TAURINE-BINDING PERIPLASMIC PROTEIN"/>
    <property type="match status" value="1"/>
</dbReference>
<evidence type="ECO:0000259" key="4">
    <source>
        <dbReference type="Pfam" id="PF09084"/>
    </source>
</evidence>
<protein>
    <submittedName>
        <fullName evidence="5">ABC-type nitrate/sulfonate/bicarbonate transport system periplasmic component</fullName>
    </submittedName>
</protein>
<comment type="caution">
    <text evidence="5">The sequence shown here is derived from an EMBL/GenBank/DDBJ whole genome shotgun (WGS) entry which is preliminary data.</text>
</comment>
<name>A0A1Q6DWV8_METT1</name>
<dbReference type="Gene3D" id="3.40.190.10">
    <property type="entry name" value="Periplasmic binding protein-like II"/>
    <property type="match status" value="3"/>
</dbReference>
<evidence type="ECO:0000313" key="6">
    <source>
        <dbReference type="Proteomes" id="UP000185744"/>
    </source>
</evidence>